<dbReference type="EMBL" id="AZGK01000004">
    <property type="protein sequence ID" value="KRM46860.1"/>
    <property type="molecule type" value="Genomic_DNA"/>
</dbReference>
<name>A0A0R1Z701_9LACO</name>
<dbReference type="PATRIC" id="fig|1423784.4.peg.1807"/>
<protein>
    <submittedName>
        <fullName evidence="1">Uncharacterized protein</fullName>
    </submittedName>
</protein>
<proteinExistence type="predicted"/>
<dbReference type="AlphaFoldDB" id="A0A0R1Z701"/>
<dbReference type="GeneID" id="69802372"/>
<evidence type="ECO:0000313" key="1">
    <source>
        <dbReference type="EMBL" id="KRM46860.1"/>
    </source>
</evidence>
<organism evidence="1 2">
    <name type="scientific">Lentilactobacillus parabuchneri DSM 5707 = NBRC 107865</name>
    <dbReference type="NCBI Taxonomy" id="1423784"/>
    <lineage>
        <taxon>Bacteria</taxon>
        <taxon>Bacillati</taxon>
        <taxon>Bacillota</taxon>
        <taxon>Bacilli</taxon>
        <taxon>Lactobacillales</taxon>
        <taxon>Lactobacillaceae</taxon>
        <taxon>Lentilactobacillus</taxon>
    </lineage>
</organism>
<gene>
    <name evidence="1" type="ORF">FC51_GL001773</name>
</gene>
<comment type="caution">
    <text evidence="1">The sequence shown here is derived from an EMBL/GenBank/DDBJ whole genome shotgun (WGS) entry which is preliminary data.</text>
</comment>
<sequence length="74" mass="8786">MNNEQILDGLLASGCNETIIKEFKRLQKNQKINEQLLLLSRYKRTLLEKLHSDQAKIDRLDYLTYHIKKEKPTT</sequence>
<dbReference type="RefSeq" id="WP_057910052.1">
    <property type="nucleotide sequence ID" value="NZ_AZGK01000004.1"/>
</dbReference>
<dbReference type="Proteomes" id="UP000051957">
    <property type="component" value="Unassembled WGS sequence"/>
</dbReference>
<reference evidence="1 2" key="1">
    <citation type="journal article" date="2015" name="Genome Announc.">
        <title>Expanding the biotechnology potential of lactobacilli through comparative genomics of 213 strains and associated genera.</title>
        <authorList>
            <person name="Sun Z."/>
            <person name="Harris H.M."/>
            <person name="McCann A."/>
            <person name="Guo C."/>
            <person name="Argimon S."/>
            <person name="Zhang W."/>
            <person name="Yang X."/>
            <person name="Jeffery I.B."/>
            <person name="Cooney J.C."/>
            <person name="Kagawa T.F."/>
            <person name="Liu W."/>
            <person name="Song Y."/>
            <person name="Salvetti E."/>
            <person name="Wrobel A."/>
            <person name="Rasinkangas P."/>
            <person name="Parkhill J."/>
            <person name="Rea M.C."/>
            <person name="O'Sullivan O."/>
            <person name="Ritari J."/>
            <person name="Douillard F.P."/>
            <person name="Paul Ross R."/>
            <person name="Yang R."/>
            <person name="Briner A.E."/>
            <person name="Felis G.E."/>
            <person name="de Vos W.M."/>
            <person name="Barrangou R."/>
            <person name="Klaenhammer T.R."/>
            <person name="Caufield P.W."/>
            <person name="Cui Y."/>
            <person name="Zhang H."/>
            <person name="O'Toole P.W."/>
        </authorList>
    </citation>
    <scope>NUCLEOTIDE SEQUENCE [LARGE SCALE GENOMIC DNA]</scope>
    <source>
        <strain evidence="1 2">DSM 5707</strain>
    </source>
</reference>
<accession>A0A0R1Z701</accession>
<evidence type="ECO:0000313" key="2">
    <source>
        <dbReference type="Proteomes" id="UP000051957"/>
    </source>
</evidence>